<sequence length="227" mass="25955">MPTKASKLLVDEFARAAGKPKAATLALADVLRFRPHDAGIPLPIAHICVLWVIDRNRNGKFTLEKFAEFAEFCKEHGRRCQHYELEAHLRAHCCLRMWLDLTAAPDASKAFSQWVVALVHETSSERKRFWRHGVSQYVNFQSIQALHGLLQLQGHQNCSLQSFVDLLQRVGEDRRLMDLSEEKQDDWVPLEVVRDFAQCFYAGFAGLMRDSCPAEGLAQALQRESRH</sequence>
<comment type="caution">
    <text evidence="1">The sequence shown here is derived from an EMBL/GenBank/DDBJ whole genome shotgun (WGS) entry which is preliminary data.</text>
</comment>
<evidence type="ECO:0000313" key="2">
    <source>
        <dbReference type="Proteomes" id="UP001255856"/>
    </source>
</evidence>
<proteinExistence type="predicted"/>
<name>A0AAD9IKU2_PROWI</name>
<reference evidence="1" key="1">
    <citation type="submission" date="2021-01" db="EMBL/GenBank/DDBJ databases">
        <authorList>
            <person name="Eckstrom K.M.E."/>
        </authorList>
    </citation>
    <scope>NUCLEOTIDE SEQUENCE</scope>
    <source>
        <strain evidence="1">UVCC 0001</strain>
    </source>
</reference>
<dbReference type="Proteomes" id="UP001255856">
    <property type="component" value="Unassembled WGS sequence"/>
</dbReference>
<evidence type="ECO:0000313" key="1">
    <source>
        <dbReference type="EMBL" id="KAK2078500.1"/>
    </source>
</evidence>
<organism evidence="1 2">
    <name type="scientific">Prototheca wickerhamii</name>
    <dbReference type="NCBI Taxonomy" id="3111"/>
    <lineage>
        <taxon>Eukaryota</taxon>
        <taxon>Viridiplantae</taxon>
        <taxon>Chlorophyta</taxon>
        <taxon>core chlorophytes</taxon>
        <taxon>Trebouxiophyceae</taxon>
        <taxon>Chlorellales</taxon>
        <taxon>Chlorellaceae</taxon>
        <taxon>Prototheca</taxon>
    </lineage>
</organism>
<dbReference type="AlphaFoldDB" id="A0AAD9IKU2"/>
<gene>
    <name evidence="1" type="ORF">QBZ16_003340</name>
</gene>
<protein>
    <submittedName>
        <fullName evidence="1">Uncharacterized protein</fullName>
    </submittedName>
</protein>
<keyword evidence="2" id="KW-1185">Reference proteome</keyword>
<accession>A0AAD9IKU2</accession>
<dbReference type="EMBL" id="JASFZW010000004">
    <property type="protein sequence ID" value="KAK2078500.1"/>
    <property type="molecule type" value="Genomic_DNA"/>
</dbReference>